<dbReference type="GO" id="GO:0046872">
    <property type="term" value="F:metal ion binding"/>
    <property type="evidence" value="ECO:0007669"/>
    <property type="project" value="UniProtKB-KW"/>
</dbReference>
<evidence type="ECO:0000259" key="3">
    <source>
        <dbReference type="Pfam" id="PF12850"/>
    </source>
</evidence>
<dbReference type="GO" id="GO:0016787">
    <property type="term" value="F:hydrolase activity"/>
    <property type="evidence" value="ECO:0007669"/>
    <property type="project" value="UniProtKB-UniRule"/>
</dbReference>
<evidence type="ECO:0000313" key="5">
    <source>
        <dbReference type="Proteomes" id="UP000011867"/>
    </source>
</evidence>
<dbReference type="RefSeq" id="WP_015408315.1">
    <property type="nucleotide sequence ID" value="NC_020388.1"/>
</dbReference>
<comment type="similarity">
    <text evidence="1">Belongs to the metallophosphoesterase superfamily. YfcE family.</text>
</comment>
<dbReference type="EC" id="3.1.4.-" evidence="1"/>
<dbReference type="Pfam" id="PF12850">
    <property type="entry name" value="Metallophos_2"/>
    <property type="match status" value="1"/>
</dbReference>
<dbReference type="HOGENOM" id="CLU_063749_3_2_2"/>
<accession>M1XNG5</accession>
<dbReference type="EMBL" id="HF582854">
    <property type="protein sequence ID" value="CCQ35466.1"/>
    <property type="molecule type" value="Genomic_DNA"/>
</dbReference>
<dbReference type="Proteomes" id="UP000011867">
    <property type="component" value="Chromosome"/>
</dbReference>
<keyword evidence="1" id="KW-0479">Metal-binding</keyword>
<keyword evidence="5" id="KW-1185">Reference proteome</keyword>
<evidence type="ECO:0000256" key="1">
    <source>
        <dbReference type="RuleBase" id="RU362039"/>
    </source>
</evidence>
<dbReference type="InterPro" id="IPR000979">
    <property type="entry name" value="Phosphodiesterase_MJ0936/Vps29"/>
</dbReference>
<dbReference type="eggNOG" id="arCOG01141">
    <property type="taxonomic scope" value="Archaea"/>
</dbReference>
<dbReference type="InterPro" id="IPR024654">
    <property type="entry name" value="Calcineurin-like_PHP_lpxH"/>
</dbReference>
<dbReference type="OrthoDB" id="19174at2157"/>
<organism evidence="4 5">
    <name type="scientific">Natronomonas moolapensis (strain DSM 18674 / CECT 7526 / JCM 14361 / 8.8.11)</name>
    <dbReference type="NCBI Taxonomy" id="268739"/>
    <lineage>
        <taxon>Archaea</taxon>
        <taxon>Methanobacteriati</taxon>
        <taxon>Methanobacteriota</taxon>
        <taxon>Stenosarchaea group</taxon>
        <taxon>Halobacteria</taxon>
        <taxon>Halobacteriales</taxon>
        <taxon>Natronomonadaceae</taxon>
        <taxon>Natronomonas</taxon>
    </lineage>
</organism>
<sequence>MLAVLSDTHGREDARLSGRTAEAVEDASEIVHAGDFTTASVLDDFESYGRVHGVSGNNDTPEVCERVPTDRVLEWRGLRIAVVHGHEHTDTAVSMFGRQSSADLVVVGHSHEPAFRDGVVSVLNPGSHADPRWHRPAHAELEWDDAGGVARGRLVEPSGEVFDRFTVEAHGGR</sequence>
<protein>
    <recommendedName>
        <fullName evidence="1">Phosphoesterase</fullName>
        <ecNumber evidence="1">3.1.4.-</ecNumber>
    </recommendedName>
</protein>
<dbReference type="KEGG" id="nmo:Nmlp_1257"/>
<reference evidence="4 5" key="1">
    <citation type="journal article" date="2013" name="Genome Announc.">
        <title>Genome of the haloarchaeon Natronomonas moolapensis, a neutrophilic member of a previously haloalkaliphilic genus.</title>
        <authorList>
            <person name="Dyall-Smith M.L."/>
            <person name="Pfeiffer F."/>
            <person name="Oberwinkler T."/>
            <person name="Klee K."/>
            <person name="Rampp M."/>
            <person name="Palm P."/>
            <person name="Gross K."/>
            <person name="Schuster S.C."/>
            <person name="Oesterhelt D."/>
        </authorList>
    </citation>
    <scope>NUCLEOTIDE SEQUENCE [LARGE SCALE GENOMIC DNA]</scope>
    <source>
        <strain evidence="5">DSM 18674 / JCM 14361 / 8.8.11</strain>
    </source>
</reference>
<evidence type="ECO:0000256" key="2">
    <source>
        <dbReference type="SAM" id="MobiDB-lite"/>
    </source>
</evidence>
<dbReference type="InterPro" id="IPR041802">
    <property type="entry name" value="MPP_YfcE"/>
</dbReference>
<comment type="cofactor">
    <cofactor evidence="1">
        <name>a divalent metal cation</name>
        <dbReference type="ChEBI" id="CHEBI:60240"/>
    </cofactor>
</comment>
<gene>
    <name evidence="4" type="ordered locus">Nmlp_1257</name>
</gene>
<dbReference type="InterPro" id="IPR029052">
    <property type="entry name" value="Metallo-depent_PP-like"/>
</dbReference>
<dbReference type="Gene3D" id="3.60.21.10">
    <property type="match status" value="1"/>
</dbReference>
<feature type="region of interest" description="Disordered" evidence="2">
    <location>
        <begin position="1"/>
        <end position="22"/>
    </location>
</feature>
<evidence type="ECO:0000313" key="4">
    <source>
        <dbReference type="EMBL" id="CCQ35466.1"/>
    </source>
</evidence>
<dbReference type="SUPFAM" id="SSF56300">
    <property type="entry name" value="Metallo-dependent phosphatases"/>
    <property type="match status" value="1"/>
</dbReference>
<feature type="domain" description="Calcineurin-like phosphoesterase" evidence="3">
    <location>
        <begin position="2"/>
        <end position="137"/>
    </location>
</feature>
<keyword evidence="4" id="KW-0378">Hydrolase</keyword>
<dbReference type="CDD" id="cd00841">
    <property type="entry name" value="MPP_YfcE"/>
    <property type="match status" value="1"/>
</dbReference>
<dbReference type="STRING" id="268739.Nmlp_1257"/>
<dbReference type="AlphaFoldDB" id="M1XNG5"/>
<dbReference type="GeneID" id="14652912"/>
<dbReference type="NCBIfam" id="TIGR00040">
    <property type="entry name" value="yfcE"/>
    <property type="match status" value="1"/>
</dbReference>
<proteinExistence type="inferred from homology"/>
<dbReference type="PANTHER" id="PTHR11124">
    <property type="entry name" value="VACUOLAR SORTING PROTEIN VPS29"/>
    <property type="match status" value="1"/>
</dbReference>
<name>M1XNG5_NATM8</name>